<protein>
    <submittedName>
        <fullName evidence="3">Co-chaperonin GroES</fullName>
    </submittedName>
</protein>
<evidence type="ECO:0000313" key="4">
    <source>
        <dbReference type="Proteomes" id="UP001459105"/>
    </source>
</evidence>
<dbReference type="GO" id="GO:0046872">
    <property type="term" value="F:metal ion binding"/>
    <property type="evidence" value="ECO:0007669"/>
    <property type="project" value="TreeGrafter"/>
</dbReference>
<name>A0AAX4QI91_9CAUD</name>
<keyword evidence="2" id="KW-0143">Chaperone</keyword>
<dbReference type="GO" id="GO:0051087">
    <property type="term" value="F:protein-folding chaperone binding"/>
    <property type="evidence" value="ECO:0007669"/>
    <property type="project" value="TreeGrafter"/>
</dbReference>
<dbReference type="Proteomes" id="UP001459105">
    <property type="component" value="Segment"/>
</dbReference>
<reference evidence="3" key="1">
    <citation type="submission" date="2024-03" db="EMBL/GenBank/DDBJ databases">
        <authorList>
            <person name="Lin W."/>
            <person name="Li D."/>
            <person name="Tong Y."/>
        </authorList>
    </citation>
    <scope>NUCLEOTIDE SEQUENCE</scope>
</reference>
<dbReference type="GO" id="GO:0044183">
    <property type="term" value="F:protein folding chaperone"/>
    <property type="evidence" value="ECO:0007669"/>
    <property type="project" value="InterPro"/>
</dbReference>
<proteinExistence type="inferred from homology"/>
<dbReference type="EMBL" id="PP438412">
    <property type="protein sequence ID" value="XAI95417.1"/>
    <property type="molecule type" value="Genomic_DNA"/>
</dbReference>
<dbReference type="SMART" id="SM00883">
    <property type="entry name" value="Cpn10"/>
    <property type="match status" value="1"/>
</dbReference>
<dbReference type="PANTHER" id="PTHR10772:SF63">
    <property type="entry name" value="20 KDA CHAPERONIN, CHLOROPLASTIC"/>
    <property type="match status" value="1"/>
</dbReference>
<sequence length="130" mass="14270">MTFPIQPRYKRIVATREASTNVIYKSAPPFHHQKVSHMKTTFQPTGNKLLIRLDTPDRVTESGIHIPESAQPKPRTGTVLAVGDDVESGIVIPGARIAFSKYGGSEIDVAGESLLICSVDEVYGVYTSWK</sequence>
<dbReference type="PANTHER" id="PTHR10772">
    <property type="entry name" value="10 KDA HEAT SHOCK PROTEIN"/>
    <property type="match status" value="1"/>
</dbReference>
<dbReference type="GO" id="GO:0051082">
    <property type="term" value="F:unfolded protein binding"/>
    <property type="evidence" value="ECO:0007669"/>
    <property type="project" value="TreeGrafter"/>
</dbReference>
<dbReference type="PRINTS" id="PR00297">
    <property type="entry name" value="CHAPERONIN10"/>
</dbReference>
<dbReference type="SUPFAM" id="SSF50129">
    <property type="entry name" value="GroES-like"/>
    <property type="match status" value="1"/>
</dbReference>
<dbReference type="Gene3D" id="2.30.33.40">
    <property type="entry name" value="GroES chaperonin"/>
    <property type="match status" value="1"/>
</dbReference>
<dbReference type="GO" id="GO:0005524">
    <property type="term" value="F:ATP binding"/>
    <property type="evidence" value="ECO:0007669"/>
    <property type="project" value="InterPro"/>
</dbReference>
<dbReference type="CDD" id="cd00320">
    <property type="entry name" value="cpn10"/>
    <property type="match status" value="1"/>
</dbReference>
<dbReference type="InterPro" id="IPR020818">
    <property type="entry name" value="Chaperonin_GroES"/>
</dbReference>
<dbReference type="Pfam" id="PF00166">
    <property type="entry name" value="Cpn10"/>
    <property type="match status" value="1"/>
</dbReference>
<accession>A0AAX4QI91</accession>
<evidence type="ECO:0000313" key="3">
    <source>
        <dbReference type="EMBL" id="XAI95417.1"/>
    </source>
</evidence>
<dbReference type="InterPro" id="IPR011032">
    <property type="entry name" value="GroES-like_sf"/>
</dbReference>
<evidence type="ECO:0000256" key="2">
    <source>
        <dbReference type="ARBA" id="ARBA00023186"/>
    </source>
</evidence>
<evidence type="ECO:0000256" key="1">
    <source>
        <dbReference type="ARBA" id="ARBA00006975"/>
    </source>
</evidence>
<dbReference type="InterPro" id="IPR037124">
    <property type="entry name" value="Chaperonin_GroES_sf"/>
</dbReference>
<comment type="similarity">
    <text evidence="1">Belongs to the GroES chaperonin family.</text>
</comment>
<organism evidence="3 4">
    <name type="scientific">Microcystis phage Mvi-JY20</name>
    <dbReference type="NCBI Taxonomy" id="3128146"/>
    <lineage>
        <taxon>Viruses</taxon>
        <taxon>Duplodnaviria</taxon>
        <taxon>Heunggongvirae</taxon>
        <taxon>Uroviricota</taxon>
        <taxon>Caudoviricetes</taxon>
    </lineage>
</organism>